<dbReference type="Proteomes" id="UP000234775">
    <property type="component" value="Unassembled WGS sequence"/>
</dbReference>
<dbReference type="GO" id="GO:0016791">
    <property type="term" value="F:phosphatase activity"/>
    <property type="evidence" value="ECO:0007669"/>
    <property type="project" value="UniProtKB-ARBA"/>
</dbReference>
<reference evidence="1 2" key="1">
    <citation type="submission" date="2017-12" db="EMBL/GenBank/DDBJ databases">
        <title>Phylogenetic diversity of female urinary microbiome.</title>
        <authorList>
            <person name="Thomas-White K."/>
            <person name="Wolfe A.J."/>
        </authorList>
    </citation>
    <scope>NUCLEOTIDE SEQUENCE [LARGE SCALE GENOMIC DNA]</scope>
    <source>
        <strain evidence="1 2">UMB0844</strain>
    </source>
</reference>
<dbReference type="InterPro" id="IPR036412">
    <property type="entry name" value="HAD-like_sf"/>
</dbReference>
<dbReference type="EMBL" id="PKGZ01000002">
    <property type="protein sequence ID" value="PKY91613.1"/>
    <property type="molecule type" value="Genomic_DNA"/>
</dbReference>
<name>A0A2I1K7J7_9LACT</name>
<dbReference type="RefSeq" id="WP_101659872.1">
    <property type="nucleotide sequence ID" value="NZ_PKGZ01000002.1"/>
</dbReference>
<dbReference type="PANTHER" id="PTHR10000:SF55">
    <property type="entry name" value="5-AMINO-6-(5-PHOSPHO-D-RIBITYLAMINO)URACIL PHOSPHATASE YCSE"/>
    <property type="match status" value="1"/>
</dbReference>
<dbReference type="Gene3D" id="3.30.1240.10">
    <property type="match status" value="1"/>
</dbReference>
<dbReference type="AlphaFoldDB" id="A0A2I1K7J7"/>
<dbReference type="InterPro" id="IPR000150">
    <property type="entry name" value="Cof"/>
</dbReference>
<accession>A0A2I1K7J7</accession>
<dbReference type="NCBIfam" id="TIGR00099">
    <property type="entry name" value="Cof-subfamily"/>
    <property type="match status" value="1"/>
</dbReference>
<keyword evidence="1" id="KW-0378">Hydrolase</keyword>
<evidence type="ECO:0000313" key="1">
    <source>
        <dbReference type="EMBL" id="PKY91613.1"/>
    </source>
</evidence>
<dbReference type="Gene3D" id="3.40.50.1000">
    <property type="entry name" value="HAD superfamily/HAD-like"/>
    <property type="match status" value="1"/>
</dbReference>
<dbReference type="NCBIfam" id="TIGR01484">
    <property type="entry name" value="HAD-SF-IIB"/>
    <property type="match status" value="1"/>
</dbReference>
<organism evidence="1 2">
    <name type="scientific">Aerococcus christensenii</name>
    <dbReference type="NCBI Taxonomy" id="87541"/>
    <lineage>
        <taxon>Bacteria</taxon>
        <taxon>Bacillati</taxon>
        <taxon>Bacillota</taxon>
        <taxon>Bacilli</taxon>
        <taxon>Lactobacillales</taxon>
        <taxon>Aerococcaceae</taxon>
        <taxon>Aerococcus</taxon>
    </lineage>
</organism>
<dbReference type="SFLD" id="SFLDS00003">
    <property type="entry name" value="Haloacid_Dehalogenase"/>
    <property type="match status" value="1"/>
</dbReference>
<dbReference type="CDD" id="cd07516">
    <property type="entry name" value="HAD_Pase"/>
    <property type="match status" value="1"/>
</dbReference>
<proteinExistence type="predicted"/>
<evidence type="ECO:0000313" key="2">
    <source>
        <dbReference type="Proteomes" id="UP000234775"/>
    </source>
</evidence>
<dbReference type="PROSITE" id="PS01228">
    <property type="entry name" value="COF_1"/>
    <property type="match status" value="1"/>
</dbReference>
<comment type="caution">
    <text evidence="1">The sequence shown here is derived from an EMBL/GenBank/DDBJ whole genome shotgun (WGS) entry which is preliminary data.</text>
</comment>
<dbReference type="SFLD" id="SFLDG01140">
    <property type="entry name" value="C2.B:_Phosphomannomutase_and_P"/>
    <property type="match status" value="1"/>
</dbReference>
<dbReference type="PANTHER" id="PTHR10000">
    <property type="entry name" value="PHOSPHOSERINE PHOSPHATASE"/>
    <property type="match status" value="1"/>
</dbReference>
<dbReference type="PROSITE" id="PS01229">
    <property type="entry name" value="COF_2"/>
    <property type="match status" value="1"/>
</dbReference>
<dbReference type="GO" id="GO:0000287">
    <property type="term" value="F:magnesium ion binding"/>
    <property type="evidence" value="ECO:0007669"/>
    <property type="project" value="TreeGrafter"/>
</dbReference>
<gene>
    <name evidence="1" type="ORF">CYJ27_02755</name>
</gene>
<dbReference type="SUPFAM" id="SSF56784">
    <property type="entry name" value="HAD-like"/>
    <property type="match status" value="1"/>
</dbReference>
<dbReference type="InterPro" id="IPR023214">
    <property type="entry name" value="HAD_sf"/>
</dbReference>
<protein>
    <submittedName>
        <fullName evidence="1">Cof-type HAD-IIB family hydrolase</fullName>
    </submittedName>
</protein>
<dbReference type="GO" id="GO:0005829">
    <property type="term" value="C:cytosol"/>
    <property type="evidence" value="ECO:0007669"/>
    <property type="project" value="TreeGrafter"/>
</dbReference>
<dbReference type="Pfam" id="PF08282">
    <property type="entry name" value="Hydrolase_3"/>
    <property type="match status" value="1"/>
</dbReference>
<sequence>MLELIVSDMDGTLLNGQLQVHPDNIEAIMHTYSLGIPFIVATGRNFKEAQVVLDKAGIRCPIIGLNGAILFDRDGKVQYEIALNDSTARSIIQYGQNNGYYMEAMTAKNVYSNSKQHRLSYIADVIQQHSPDLSQEEIEKRAAQAAVVTSVEYLDDLTGLIDQQGQHILKIVFIHEGGNQVLSPLAEELNNTYWDIATTSSFYSNLEVSATRANKGEAVASYCHAHGYHPENIMTIGDNLNDIQMIRLAGYSFAMGNAEEEVKQAAKYQTASNNEGGVAKAIQKALKLTHSESLWQFF</sequence>
<keyword evidence="2" id="KW-1185">Reference proteome</keyword>
<dbReference type="InterPro" id="IPR006379">
    <property type="entry name" value="HAD-SF_hydro_IIB"/>
</dbReference>